<feature type="domain" description="Cas12f1-like TNB" evidence="3">
    <location>
        <begin position="418"/>
        <end position="482"/>
    </location>
</feature>
<dbReference type="Pfam" id="PF07282">
    <property type="entry name" value="Cas12f1-like_TNB"/>
    <property type="match status" value="1"/>
</dbReference>
<dbReference type="InterPro" id="IPR010095">
    <property type="entry name" value="Cas12f1-like_TNB"/>
</dbReference>
<keyword evidence="2" id="KW-0175">Coiled coil</keyword>
<dbReference type="Proteomes" id="UP001595988">
    <property type="component" value="Unassembled WGS sequence"/>
</dbReference>
<protein>
    <submittedName>
        <fullName evidence="4">Zinc ribbon domain-containing protein</fullName>
    </submittedName>
</protein>
<accession>A0ABV9JXE3</accession>
<dbReference type="EMBL" id="JBHSFT010000012">
    <property type="protein sequence ID" value="MFC4662326.1"/>
    <property type="molecule type" value="Genomic_DNA"/>
</dbReference>
<organism evidence="4 5">
    <name type="scientific">Oceanobacillus aidingensis</name>
    <dbReference type="NCBI Taxonomy" id="645964"/>
    <lineage>
        <taxon>Bacteria</taxon>
        <taxon>Bacillati</taxon>
        <taxon>Bacillota</taxon>
        <taxon>Bacilli</taxon>
        <taxon>Bacillales</taxon>
        <taxon>Bacillaceae</taxon>
        <taxon>Oceanobacillus</taxon>
    </lineage>
</organism>
<keyword evidence="1" id="KW-0238">DNA-binding</keyword>
<comment type="caution">
    <text evidence="4">The sequence shown here is derived from an EMBL/GenBank/DDBJ whole genome shotgun (WGS) entry which is preliminary data.</text>
</comment>
<evidence type="ECO:0000256" key="2">
    <source>
        <dbReference type="SAM" id="Coils"/>
    </source>
</evidence>
<evidence type="ECO:0000256" key="1">
    <source>
        <dbReference type="ARBA" id="ARBA00023125"/>
    </source>
</evidence>
<evidence type="ECO:0000313" key="4">
    <source>
        <dbReference type="EMBL" id="MFC4662326.1"/>
    </source>
</evidence>
<evidence type="ECO:0000313" key="5">
    <source>
        <dbReference type="Proteomes" id="UP001595988"/>
    </source>
</evidence>
<dbReference type="RefSeq" id="WP_289584725.1">
    <property type="nucleotide sequence ID" value="NZ_JBHSFT010000012.1"/>
</dbReference>
<keyword evidence="5" id="KW-1185">Reference proteome</keyword>
<evidence type="ECO:0000259" key="3">
    <source>
        <dbReference type="Pfam" id="PF07282"/>
    </source>
</evidence>
<gene>
    <name evidence="4" type="ORF">ACFO3P_08960</name>
</gene>
<feature type="coiled-coil region" evidence="2">
    <location>
        <begin position="309"/>
        <end position="343"/>
    </location>
</feature>
<proteinExistence type="predicted"/>
<sequence length="527" mass="61773">MGKNDRKKSVFLFGKPTKNKLERLIETEQAYTNLMNRFIKEMANDSKYYLDLMNNNKQAPKIRALEKSVRHTHQLGSAYGQNAIDQAVSLLHNHFMQIKNNLYGYIFHHDKGIIPYVSFISLLNASVQDENELAVLRALQQSTKNKQAAKTYENAYMILSRLTEEQRTSKREYIRALFYDKLDHWKLPFVHKATLQLDSRVSKIEKSHSTTEDFVVSLKLLNEKKYVEIPVSTSENSLRRLNQYKNGSMTAKVVNGKVKIGIPFTKKVNKRAQEELLGIDQGITDLFYTSNHTKYGSFSRMVHVYEGSLEKKLGNRSSLRNKLRAYQKQLKKTDNQFEKELLRKKIKHIADNLNGKKSLQKERRRYHAVVDYEISQAVKRLFEEITTNSYLPIFEDLDIVKFDRGKKANKRDSFWIRGKLMRKITAKLDWHGYHYKTVDPAYTSKMCGKCHHVDEDNRKGKTYTCTVCKYKADADYNASVVIKNRALDTEITAIVEKYKNNTKKRHKELRELLYKRHCSYMKKVQFV</sequence>
<name>A0ABV9JXE3_9BACI</name>
<reference evidence="5" key="1">
    <citation type="journal article" date="2019" name="Int. J. Syst. Evol. Microbiol.">
        <title>The Global Catalogue of Microorganisms (GCM) 10K type strain sequencing project: providing services to taxonomists for standard genome sequencing and annotation.</title>
        <authorList>
            <consortium name="The Broad Institute Genomics Platform"/>
            <consortium name="The Broad Institute Genome Sequencing Center for Infectious Disease"/>
            <person name="Wu L."/>
            <person name="Ma J."/>
        </authorList>
    </citation>
    <scope>NUCLEOTIDE SEQUENCE [LARGE SCALE GENOMIC DNA]</scope>
    <source>
        <strain evidence="5">CCUG 37257</strain>
    </source>
</reference>
<dbReference type="CDD" id="cd08168">
    <property type="entry name" value="Cytochrom_C3"/>
    <property type="match status" value="1"/>
</dbReference>